<dbReference type="Pfam" id="PF04397">
    <property type="entry name" value="LytTR"/>
    <property type="match status" value="1"/>
</dbReference>
<keyword evidence="1" id="KW-0238">DNA-binding</keyword>
<dbReference type="GO" id="GO:0000976">
    <property type="term" value="F:transcription cis-regulatory region binding"/>
    <property type="evidence" value="ECO:0007669"/>
    <property type="project" value="TreeGrafter"/>
</dbReference>
<evidence type="ECO:0000313" key="5">
    <source>
        <dbReference type="EMBL" id="QMW23511.1"/>
    </source>
</evidence>
<dbReference type="GO" id="GO:0000156">
    <property type="term" value="F:phosphorelay response regulator activity"/>
    <property type="evidence" value="ECO:0007669"/>
    <property type="project" value="TreeGrafter"/>
</dbReference>
<gene>
    <name evidence="5" type="ORF">H3309_03140</name>
</gene>
<dbReference type="PANTHER" id="PTHR48111">
    <property type="entry name" value="REGULATOR OF RPOS"/>
    <property type="match status" value="1"/>
</dbReference>
<evidence type="ECO:0000259" key="4">
    <source>
        <dbReference type="PROSITE" id="PS50930"/>
    </source>
</evidence>
<keyword evidence="2" id="KW-0597">Phosphoprotein</keyword>
<organism evidence="5 6">
    <name type="scientific">Sandaracinobacteroides saxicola</name>
    <dbReference type="NCBI Taxonomy" id="2759707"/>
    <lineage>
        <taxon>Bacteria</taxon>
        <taxon>Pseudomonadati</taxon>
        <taxon>Pseudomonadota</taxon>
        <taxon>Alphaproteobacteria</taxon>
        <taxon>Sphingomonadales</taxon>
        <taxon>Sphingosinicellaceae</taxon>
        <taxon>Sandaracinobacteroides</taxon>
    </lineage>
</organism>
<proteinExistence type="predicted"/>
<feature type="domain" description="Response regulatory" evidence="3">
    <location>
        <begin position="6"/>
        <end position="120"/>
    </location>
</feature>
<dbReference type="InterPro" id="IPR039420">
    <property type="entry name" value="WalR-like"/>
</dbReference>
<dbReference type="GO" id="GO:0005829">
    <property type="term" value="C:cytosol"/>
    <property type="evidence" value="ECO:0007669"/>
    <property type="project" value="TreeGrafter"/>
</dbReference>
<evidence type="ECO:0000256" key="1">
    <source>
        <dbReference type="ARBA" id="ARBA00023125"/>
    </source>
</evidence>
<dbReference type="Gene3D" id="3.40.50.2300">
    <property type="match status" value="1"/>
</dbReference>
<protein>
    <submittedName>
        <fullName evidence="5">Response regulator transcription factor</fullName>
    </submittedName>
</protein>
<dbReference type="RefSeq" id="WP_182297334.1">
    <property type="nucleotide sequence ID" value="NZ_CP059851.1"/>
</dbReference>
<dbReference type="SMART" id="SM00448">
    <property type="entry name" value="REC"/>
    <property type="match status" value="1"/>
</dbReference>
<reference evidence="5 6" key="1">
    <citation type="submission" date="2020-07" db="EMBL/GenBank/DDBJ databases">
        <title>Complete genome sequence for Sandaracinobacter sp. M6.</title>
        <authorList>
            <person name="Tang Y."/>
            <person name="Liu Q."/>
            <person name="Guo Z."/>
            <person name="Lei P."/>
            <person name="Huang B."/>
        </authorList>
    </citation>
    <scope>NUCLEOTIDE SEQUENCE [LARGE SCALE GENOMIC DNA]</scope>
    <source>
        <strain evidence="5 6">M6</strain>
    </source>
</reference>
<feature type="domain" description="HTH LytTR-type" evidence="4">
    <location>
        <begin position="136"/>
        <end position="239"/>
    </location>
</feature>
<dbReference type="EMBL" id="CP059851">
    <property type="protein sequence ID" value="QMW23511.1"/>
    <property type="molecule type" value="Genomic_DNA"/>
</dbReference>
<dbReference type="InterPro" id="IPR007492">
    <property type="entry name" value="LytTR_DNA-bd_dom"/>
</dbReference>
<dbReference type="GO" id="GO:0032993">
    <property type="term" value="C:protein-DNA complex"/>
    <property type="evidence" value="ECO:0007669"/>
    <property type="project" value="TreeGrafter"/>
</dbReference>
<evidence type="ECO:0000256" key="2">
    <source>
        <dbReference type="PROSITE-ProRule" id="PRU00169"/>
    </source>
</evidence>
<evidence type="ECO:0000313" key="6">
    <source>
        <dbReference type="Proteomes" id="UP000515292"/>
    </source>
</evidence>
<feature type="modified residue" description="4-aspartylphosphate" evidence="2">
    <location>
        <position position="57"/>
    </location>
</feature>
<dbReference type="Pfam" id="PF00072">
    <property type="entry name" value="Response_reg"/>
    <property type="match status" value="1"/>
</dbReference>
<dbReference type="PROSITE" id="PS50930">
    <property type="entry name" value="HTH_LYTTR"/>
    <property type="match status" value="1"/>
</dbReference>
<dbReference type="KEGG" id="sand:H3309_03140"/>
<dbReference type="InterPro" id="IPR011006">
    <property type="entry name" value="CheY-like_superfamily"/>
</dbReference>
<dbReference type="Gene3D" id="2.40.50.1020">
    <property type="entry name" value="LytTr DNA-binding domain"/>
    <property type="match status" value="1"/>
</dbReference>
<keyword evidence="6" id="KW-1185">Reference proteome</keyword>
<dbReference type="AlphaFoldDB" id="A0A7G5IJG9"/>
<evidence type="ECO:0000259" key="3">
    <source>
        <dbReference type="PROSITE" id="PS50110"/>
    </source>
</evidence>
<dbReference type="Proteomes" id="UP000515292">
    <property type="component" value="Chromosome"/>
</dbReference>
<dbReference type="SMART" id="SM00850">
    <property type="entry name" value="LytTR"/>
    <property type="match status" value="1"/>
</dbReference>
<name>A0A7G5IJG9_9SPHN</name>
<sequence length="240" mass="26473">MADELTVLIVDDEPLAAERLQLLCAQLPGLRLAGIAHDGAAALRMVDALSPDVLLLDIAMPELSGMDVARALDGRASRPGIIFVTAFDGYAVAAFDTDAVDYVQKPVSPERLARAFDRVRAHRANTAPADPWTREFWVPVRGELVRLAARAIERIEADRDYMRLIAQGRSYLLHTTATELEARLDPADFIRIHRSVILRRDTILSLRHDGAGIWSAVTANGAWRIGRSYLKSVQAMARPT</sequence>
<dbReference type="GO" id="GO:0006355">
    <property type="term" value="P:regulation of DNA-templated transcription"/>
    <property type="evidence" value="ECO:0007669"/>
    <property type="project" value="TreeGrafter"/>
</dbReference>
<accession>A0A7G5IJG9</accession>
<dbReference type="SUPFAM" id="SSF52172">
    <property type="entry name" value="CheY-like"/>
    <property type="match status" value="1"/>
</dbReference>
<dbReference type="InterPro" id="IPR001789">
    <property type="entry name" value="Sig_transdc_resp-reg_receiver"/>
</dbReference>
<dbReference type="PROSITE" id="PS50110">
    <property type="entry name" value="RESPONSE_REGULATORY"/>
    <property type="match status" value="1"/>
</dbReference>
<dbReference type="PANTHER" id="PTHR48111:SF3">
    <property type="entry name" value="TRANSCRIPTIONAL REGULATORY PROTEIN BTSR"/>
    <property type="match status" value="1"/>
</dbReference>